<gene>
    <name evidence="2" type="ORF">CHL78_016200</name>
</gene>
<dbReference type="InterPro" id="IPR009057">
    <property type="entry name" value="Homeodomain-like_sf"/>
</dbReference>
<comment type="caution">
    <text evidence="2">The sequence shown here is derived from an EMBL/GenBank/DDBJ whole genome shotgun (WGS) entry which is preliminary data.</text>
</comment>
<dbReference type="AlphaFoldDB" id="A0A371IZC9"/>
<dbReference type="Gene3D" id="1.10.10.60">
    <property type="entry name" value="Homeodomain-like"/>
    <property type="match status" value="1"/>
</dbReference>
<dbReference type="EMBL" id="NOJY02000045">
    <property type="protein sequence ID" value="RDY25837.1"/>
    <property type="molecule type" value="Genomic_DNA"/>
</dbReference>
<dbReference type="Pfam" id="PF08765">
    <property type="entry name" value="Mor"/>
    <property type="match status" value="1"/>
</dbReference>
<name>A0A371IZC9_9FIRM</name>
<evidence type="ECO:0000313" key="2">
    <source>
        <dbReference type="EMBL" id="RDY25837.1"/>
    </source>
</evidence>
<dbReference type="GO" id="GO:0003677">
    <property type="term" value="F:DNA binding"/>
    <property type="evidence" value="ECO:0007669"/>
    <property type="project" value="UniProtKB-KW"/>
</dbReference>
<sequence>MGGWILMLEYLSKDDIPDTLKDIVDAIGIDSFKELIKLVGGSNLYIPNESSITKPVRNKIIRDTFKGDYKEVARRFNISEVQVRNIIKIKDH</sequence>
<organism evidence="2 3">
    <name type="scientific">Romboutsia weinsteinii</name>
    <dbReference type="NCBI Taxonomy" id="2020949"/>
    <lineage>
        <taxon>Bacteria</taxon>
        <taxon>Bacillati</taxon>
        <taxon>Bacillota</taxon>
        <taxon>Clostridia</taxon>
        <taxon>Peptostreptococcales</taxon>
        <taxon>Peptostreptococcaceae</taxon>
        <taxon>Romboutsia</taxon>
    </lineage>
</organism>
<accession>A0A371IZC9</accession>
<dbReference type="SUPFAM" id="SSF46689">
    <property type="entry name" value="Homeodomain-like"/>
    <property type="match status" value="1"/>
</dbReference>
<protein>
    <submittedName>
        <fullName evidence="2">DNA-binding protein</fullName>
    </submittedName>
</protein>
<evidence type="ECO:0000313" key="3">
    <source>
        <dbReference type="Proteomes" id="UP000215694"/>
    </source>
</evidence>
<keyword evidence="2" id="KW-0238">DNA-binding</keyword>
<keyword evidence="3" id="KW-1185">Reference proteome</keyword>
<evidence type="ECO:0000259" key="1">
    <source>
        <dbReference type="Pfam" id="PF08765"/>
    </source>
</evidence>
<reference evidence="2 3" key="1">
    <citation type="journal article" date="2017" name="Genome Announc.">
        <title>Draft Genome Sequence of Romboutsia weinsteinii sp. nov. Strain CCRI-19649(T) Isolated from Surface Water.</title>
        <authorList>
            <person name="Maheux A.F."/>
            <person name="Boudreau D.K."/>
            <person name="Berube E."/>
            <person name="Boissinot M."/>
            <person name="Cantin P."/>
            <person name="Raymond F."/>
            <person name="Corbeil J."/>
            <person name="Omar R.F."/>
            <person name="Bergeron M.G."/>
        </authorList>
    </citation>
    <scope>NUCLEOTIDE SEQUENCE [LARGE SCALE GENOMIC DNA]</scope>
    <source>
        <strain evidence="2 3">CCRI-19649</strain>
    </source>
</reference>
<dbReference type="InterPro" id="IPR014875">
    <property type="entry name" value="Mor_transcription_activator"/>
</dbReference>
<dbReference type="Proteomes" id="UP000215694">
    <property type="component" value="Unassembled WGS sequence"/>
</dbReference>
<proteinExistence type="predicted"/>
<feature type="domain" description="Mor transcription activator" evidence="1">
    <location>
        <begin position="21"/>
        <end position="88"/>
    </location>
</feature>